<proteinExistence type="predicted"/>
<comment type="caution">
    <text evidence="1">The sequence shown here is derived from an EMBL/GenBank/DDBJ whole genome shotgun (WGS) entry which is preliminary data.</text>
</comment>
<evidence type="ECO:0000313" key="2">
    <source>
        <dbReference type="Proteomes" id="UP000822476"/>
    </source>
</evidence>
<dbReference type="Proteomes" id="UP000822476">
    <property type="component" value="Unassembled WGS sequence"/>
</dbReference>
<keyword evidence="2" id="KW-1185">Reference proteome</keyword>
<reference evidence="1" key="1">
    <citation type="submission" date="2019-07" db="EMBL/GenBank/DDBJ databases">
        <title>Annotation for the trematode Paragonimus miyazaki's.</title>
        <authorList>
            <person name="Choi Y.-J."/>
        </authorList>
    </citation>
    <scope>NUCLEOTIDE SEQUENCE</scope>
    <source>
        <strain evidence="1">Japan</strain>
    </source>
</reference>
<dbReference type="EMBL" id="JTDE01000374">
    <property type="protein sequence ID" value="KAF7261447.1"/>
    <property type="molecule type" value="Genomic_DNA"/>
</dbReference>
<dbReference type="AlphaFoldDB" id="A0A8S9ZC73"/>
<evidence type="ECO:0000313" key="1">
    <source>
        <dbReference type="EMBL" id="KAF7261447.1"/>
    </source>
</evidence>
<sequence>MAFFRFEEINEVPNLSGTIRKALMNLNNSQLQVKFWGTVDSRHTLSCSSLFGKPPLVL</sequence>
<protein>
    <submittedName>
        <fullName evidence="1">Uncharacterized protein</fullName>
    </submittedName>
</protein>
<gene>
    <name evidence="1" type="ORF">EG68_01591</name>
</gene>
<accession>A0A8S9ZC73</accession>
<organism evidence="1 2">
    <name type="scientific">Paragonimus skrjabini miyazakii</name>
    <dbReference type="NCBI Taxonomy" id="59628"/>
    <lineage>
        <taxon>Eukaryota</taxon>
        <taxon>Metazoa</taxon>
        <taxon>Spiralia</taxon>
        <taxon>Lophotrochozoa</taxon>
        <taxon>Platyhelminthes</taxon>
        <taxon>Trematoda</taxon>
        <taxon>Digenea</taxon>
        <taxon>Plagiorchiida</taxon>
        <taxon>Troglotremata</taxon>
        <taxon>Troglotrematidae</taxon>
        <taxon>Paragonimus</taxon>
    </lineage>
</organism>
<name>A0A8S9ZC73_9TREM</name>